<keyword evidence="2" id="KW-1185">Reference proteome</keyword>
<organism evidence="1 2">
    <name type="scientific">Leptonema illini DSM 21528</name>
    <dbReference type="NCBI Taxonomy" id="929563"/>
    <lineage>
        <taxon>Bacteria</taxon>
        <taxon>Pseudomonadati</taxon>
        <taxon>Spirochaetota</taxon>
        <taxon>Spirochaetia</taxon>
        <taxon>Leptospirales</taxon>
        <taxon>Leptospiraceae</taxon>
        <taxon>Leptonema</taxon>
    </lineage>
</organism>
<evidence type="ECO:0000313" key="2">
    <source>
        <dbReference type="Proteomes" id="UP000005737"/>
    </source>
</evidence>
<proteinExistence type="predicted"/>
<dbReference type="HOGENOM" id="CLU_2862346_0_0_12"/>
<name>H2CHP5_9LEPT</name>
<evidence type="ECO:0000313" key="1">
    <source>
        <dbReference type="EMBL" id="EHQ05890.1"/>
    </source>
</evidence>
<protein>
    <submittedName>
        <fullName evidence="1">Uncharacterized protein</fullName>
    </submittedName>
</protein>
<dbReference type="AlphaFoldDB" id="H2CHP5"/>
<accession>H2CHP5</accession>
<dbReference type="EMBL" id="JH597773">
    <property type="protein sequence ID" value="EHQ05890.1"/>
    <property type="molecule type" value="Genomic_DNA"/>
</dbReference>
<dbReference type="Proteomes" id="UP000005737">
    <property type="component" value="Unassembled WGS sequence"/>
</dbReference>
<sequence>MILFVASAIARSFCSNYRVQFFTTEGTEDTEGVRKEKGMGWLAGFNLLSVVTSLLREFTTEKKS</sequence>
<reference evidence="1 2" key="1">
    <citation type="submission" date="2011-10" db="EMBL/GenBank/DDBJ databases">
        <title>The Improved High-Quality Draft genome of Leptonema illini DSM 21528.</title>
        <authorList>
            <consortium name="US DOE Joint Genome Institute (JGI-PGF)"/>
            <person name="Lucas S."/>
            <person name="Copeland A."/>
            <person name="Lapidus A."/>
            <person name="Glavina del Rio T."/>
            <person name="Dalin E."/>
            <person name="Tice H."/>
            <person name="Bruce D."/>
            <person name="Goodwin L."/>
            <person name="Pitluck S."/>
            <person name="Peters L."/>
            <person name="Mikhailova N."/>
            <person name="Held B."/>
            <person name="Kyrpides N."/>
            <person name="Mavromatis K."/>
            <person name="Ivanova N."/>
            <person name="Markowitz V."/>
            <person name="Cheng J.-F."/>
            <person name="Hugenholtz P."/>
            <person name="Woyke T."/>
            <person name="Wu D."/>
            <person name="Gronow S."/>
            <person name="Wellnitz S."/>
            <person name="Brambilla E.-M."/>
            <person name="Klenk H.-P."/>
            <person name="Eisen J.A."/>
        </authorList>
    </citation>
    <scope>NUCLEOTIDE SEQUENCE [LARGE SCALE GENOMIC DNA]</scope>
    <source>
        <strain evidence="1 2">DSM 21528</strain>
    </source>
</reference>
<gene>
    <name evidence="1" type="ORF">Lepil_1196</name>
</gene>